<evidence type="ECO:0000256" key="2">
    <source>
        <dbReference type="ARBA" id="ARBA00008721"/>
    </source>
</evidence>
<dbReference type="OrthoDB" id="536211at2759"/>
<keyword evidence="8" id="KW-0482">Metalloprotease</keyword>
<dbReference type="GO" id="GO:0008237">
    <property type="term" value="F:metallopeptidase activity"/>
    <property type="evidence" value="ECO:0007669"/>
    <property type="project" value="UniProtKB-KW"/>
</dbReference>
<dbReference type="Proteomes" id="UP000078544">
    <property type="component" value="Unassembled WGS sequence"/>
</dbReference>
<keyword evidence="4" id="KW-0479">Metal-binding</keyword>
<feature type="compositionally biased region" description="Polar residues" evidence="10">
    <location>
        <begin position="328"/>
        <end position="349"/>
    </location>
</feature>
<dbReference type="Gene3D" id="3.40.390.10">
    <property type="entry name" value="Collagenase (Catalytic Domain)"/>
    <property type="match status" value="1"/>
</dbReference>
<evidence type="ECO:0000313" key="13">
    <source>
        <dbReference type="EMBL" id="KZZ94402.1"/>
    </source>
</evidence>
<keyword evidence="5 11" id="KW-0732">Signal</keyword>
<evidence type="ECO:0000313" key="14">
    <source>
        <dbReference type="Proteomes" id="UP000078544"/>
    </source>
</evidence>
<dbReference type="GO" id="GO:0006508">
    <property type="term" value="P:proteolysis"/>
    <property type="evidence" value="ECO:0007669"/>
    <property type="project" value="UniProtKB-KW"/>
</dbReference>
<evidence type="ECO:0000256" key="6">
    <source>
        <dbReference type="ARBA" id="ARBA00022801"/>
    </source>
</evidence>
<evidence type="ECO:0000256" key="8">
    <source>
        <dbReference type="ARBA" id="ARBA00023049"/>
    </source>
</evidence>
<dbReference type="SUPFAM" id="SSF55486">
    <property type="entry name" value="Metalloproteases ('zincins'), catalytic domain"/>
    <property type="match status" value="1"/>
</dbReference>
<feature type="domain" description="Peptidase M43 pregnancy-associated plasma-A" evidence="12">
    <location>
        <begin position="142"/>
        <end position="271"/>
    </location>
</feature>
<dbReference type="PANTHER" id="PTHR47466:SF1">
    <property type="entry name" value="METALLOPROTEASE MEP1 (AFU_ORTHOLOGUE AFUA_1G07730)-RELATED"/>
    <property type="match status" value="1"/>
</dbReference>
<sequence>MRTGIFAAYLAFVAKVTLAQEALQEDEDAMELLPEEPEMEPPEELHSFHQEMSENPMISANFAADTEPVTVDIYLHIITSQPAKTDRIDKMMKDSMDEITAVYESGNVKFNLKQKKYYRNATWAMNEDVDNMRQALHQGDKASVNVYAMEKVMAGKERVNGKASFPSENTHYPSRLWKEYVDVDIETFRGGKKEAGATFPHEVGHWLGLYHTFQSGCKGKGDMVSDTPAEEKSFGCKPRTACNGEPADIHNIMSYSRPKHFTEGQYDRIHQSWQKFRSREGKMALAYYDADESHPRCQNVGNMTRRPEPCMGTVAYCDQLSEESDGQVTSEECQQLRNKQSVTLPQGENITPETPTEEENQPAQQPQDQPLEQPHEQPQEQPQDQAKDEPKDEPQDESQDDPEDESQNQAEDEPEDESQDEPENQLQETEQKRSPPPEAGEGPSPQQEWQQLCNAAFAPLLEDCEKSSDAAQCGKSLELQINKSSQACGQPKPASAADCLRVFEAAHKSCPSTDCKNTVGERAKKACAFP</sequence>
<dbReference type="InterPro" id="IPR024079">
    <property type="entry name" value="MetalloPept_cat_dom_sf"/>
</dbReference>
<feature type="compositionally biased region" description="Low complexity" evidence="10">
    <location>
        <begin position="361"/>
        <end position="372"/>
    </location>
</feature>
<keyword evidence="6" id="KW-0378">Hydrolase</keyword>
<organism evidence="13 14">
    <name type="scientific">Moelleriella libera RCEF 2490</name>
    <dbReference type="NCBI Taxonomy" id="1081109"/>
    <lineage>
        <taxon>Eukaryota</taxon>
        <taxon>Fungi</taxon>
        <taxon>Dikarya</taxon>
        <taxon>Ascomycota</taxon>
        <taxon>Pezizomycotina</taxon>
        <taxon>Sordariomycetes</taxon>
        <taxon>Hypocreomycetidae</taxon>
        <taxon>Hypocreales</taxon>
        <taxon>Clavicipitaceae</taxon>
        <taxon>Moelleriella</taxon>
    </lineage>
</organism>
<reference evidence="13 14" key="1">
    <citation type="journal article" date="2016" name="Genome Biol. Evol.">
        <title>Divergent and convergent evolution of fungal pathogenicity.</title>
        <authorList>
            <person name="Shang Y."/>
            <person name="Xiao G."/>
            <person name="Zheng P."/>
            <person name="Cen K."/>
            <person name="Zhan S."/>
            <person name="Wang C."/>
        </authorList>
    </citation>
    <scope>NUCLEOTIDE SEQUENCE [LARGE SCALE GENOMIC DNA]</scope>
    <source>
        <strain evidence="13 14">RCEF 2490</strain>
    </source>
</reference>
<keyword evidence="7" id="KW-0862">Zinc</keyword>
<evidence type="ECO:0000256" key="9">
    <source>
        <dbReference type="ARBA" id="ARBA00023157"/>
    </source>
</evidence>
<dbReference type="EMBL" id="AZGY01000011">
    <property type="protein sequence ID" value="KZZ94402.1"/>
    <property type="molecule type" value="Genomic_DNA"/>
</dbReference>
<evidence type="ECO:0000256" key="3">
    <source>
        <dbReference type="ARBA" id="ARBA00022670"/>
    </source>
</evidence>
<evidence type="ECO:0000259" key="12">
    <source>
        <dbReference type="Pfam" id="PF05572"/>
    </source>
</evidence>
<gene>
    <name evidence="13" type="ORF">AAL_05369</name>
</gene>
<comment type="caution">
    <text evidence="13">The sequence shown here is derived from an EMBL/GenBank/DDBJ whole genome shotgun (WGS) entry which is preliminary data.</text>
</comment>
<protein>
    <submittedName>
        <fullName evidence="13">Peptidase M43, pregnancy-associated plasma-A</fullName>
    </submittedName>
</protein>
<name>A0A162IHS7_9HYPO</name>
<dbReference type="AlphaFoldDB" id="A0A162IHS7"/>
<comment type="function">
    <text evidence="1">Secreted metalloproteinase that allows assimilation of proteinaceous substrates.</text>
</comment>
<accession>A0A162IHS7</accession>
<evidence type="ECO:0000256" key="10">
    <source>
        <dbReference type="SAM" id="MobiDB-lite"/>
    </source>
</evidence>
<evidence type="ECO:0000256" key="5">
    <source>
        <dbReference type="ARBA" id="ARBA00022729"/>
    </source>
</evidence>
<evidence type="ECO:0000256" key="7">
    <source>
        <dbReference type="ARBA" id="ARBA00022833"/>
    </source>
</evidence>
<evidence type="ECO:0000256" key="4">
    <source>
        <dbReference type="ARBA" id="ARBA00022723"/>
    </source>
</evidence>
<feature type="chain" id="PRO_5007835718" evidence="11">
    <location>
        <begin position="20"/>
        <end position="530"/>
    </location>
</feature>
<dbReference type="PANTHER" id="PTHR47466">
    <property type="match status" value="1"/>
</dbReference>
<feature type="region of interest" description="Disordered" evidence="10">
    <location>
        <begin position="328"/>
        <end position="450"/>
    </location>
</feature>
<proteinExistence type="inferred from homology"/>
<dbReference type="STRING" id="1081109.A0A162IHS7"/>
<keyword evidence="14" id="KW-1185">Reference proteome</keyword>
<feature type="signal peptide" evidence="11">
    <location>
        <begin position="1"/>
        <end position="19"/>
    </location>
</feature>
<keyword evidence="9" id="KW-1015">Disulfide bond</keyword>
<comment type="similarity">
    <text evidence="2">Belongs to the peptidase M43B family.</text>
</comment>
<evidence type="ECO:0000256" key="11">
    <source>
        <dbReference type="SAM" id="SignalP"/>
    </source>
</evidence>
<feature type="compositionally biased region" description="Acidic residues" evidence="10">
    <location>
        <begin position="394"/>
        <end position="423"/>
    </location>
</feature>
<evidence type="ECO:0000256" key="1">
    <source>
        <dbReference type="ARBA" id="ARBA00003174"/>
    </source>
</evidence>
<dbReference type="Pfam" id="PF05572">
    <property type="entry name" value="Peptidase_M43"/>
    <property type="match status" value="1"/>
</dbReference>
<dbReference type="GO" id="GO:0046872">
    <property type="term" value="F:metal ion binding"/>
    <property type="evidence" value="ECO:0007669"/>
    <property type="project" value="UniProtKB-KW"/>
</dbReference>
<keyword evidence="3" id="KW-0645">Protease</keyword>
<dbReference type="InterPro" id="IPR008754">
    <property type="entry name" value="Peptidase_M43"/>
</dbReference>